<dbReference type="Proteomes" id="UP001159427">
    <property type="component" value="Unassembled WGS sequence"/>
</dbReference>
<accession>A0ABN8SU69</accession>
<comment type="subcellular location">
    <subcellularLocation>
        <location evidence="1">Membrane</location>
    </subcellularLocation>
</comment>
<keyword evidence="2" id="KW-0812">Transmembrane</keyword>
<dbReference type="InterPro" id="IPR002859">
    <property type="entry name" value="PKD/REJ-like"/>
</dbReference>
<feature type="domain" description="PKD/REJ-like" evidence="6">
    <location>
        <begin position="374"/>
        <end position="581"/>
    </location>
</feature>
<evidence type="ECO:0000259" key="6">
    <source>
        <dbReference type="Pfam" id="PF02010"/>
    </source>
</evidence>
<reference evidence="7 8" key="1">
    <citation type="submission" date="2022-05" db="EMBL/GenBank/DDBJ databases">
        <authorList>
            <consortium name="Genoscope - CEA"/>
            <person name="William W."/>
        </authorList>
    </citation>
    <scope>NUCLEOTIDE SEQUENCE [LARGE SCALE GENOMIC DNA]</scope>
</reference>
<evidence type="ECO:0000256" key="4">
    <source>
        <dbReference type="ARBA" id="ARBA00022989"/>
    </source>
</evidence>
<dbReference type="PANTHER" id="PTHR46730:SF1">
    <property type="entry name" value="PLAT DOMAIN-CONTAINING PROTEIN"/>
    <property type="match status" value="1"/>
</dbReference>
<evidence type="ECO:0000256" key="2">
    <source>
        <dbReference type="ARBA" id="ARBA00022692"/>
    </source>
</evidence>
<dbReference type="InterPro" id="IPR035986">
    <property type="entry name" value="PKD_dom_sf"/>
</dbReference>
<name>A0ABN8SU69_9CNID</name>
<evidence type="ECO:0000256" key="3">
    <source>
        <dbReference type="ARBA" id="ARBA00022737"/>
    </source>
</evidence>
<protein>
    <recommendedName>
        <fullName evidence="6">PKD/REJ-like domain-containing protein</fullName>
    </recommendedName>
</protein>
<keyword evidence="8" id="KW-1185">Reference proteome</keyword>
<dbReference type="EMBL" id="CALNXI010003991">
    <property type="protein sequence ID" value="CAH3194827.1"/>
    <property type="molecule type" value="Genomic_DNA"/>
</dbReference>
<evidence type="ECO:0000313" key="8">
    <source>
        <dbReference type="Proteomes" id="UP001159427"/>
    </source>
</evidence>
<sequence>GWSTNHSYSIAGKYNIKVTFFNRNPSNVSCTWLLIVQYRVEGVVVTSDSPKNSSDAAVTLNVLFPGPEFKPSGPLNYYWRYGDNNYSLTNNSMTVYNYPNKCGIYIVTVNVSNEISSGIGSVEVIIQDAIQGLEIITKHTEYENQSCLDFTLRNGTYPVEYDVSFKAFITNGTNVTFTWDLDNDGGKNYTTETFLHKFSPRKDCTDCKHTIRLKAQNKVSNMTRDVTITLMESIRGVNLTDDGPTVQGKAVNFTLTVGQKGHDPRFLLELDVDDAKYPKQYKKNEWVKLDDLYCTGNNRLNCTQYFDVMYGTARGYTVDFRANNSVSCTKLKTRTVLVGRGPCEIPKISVPGFESGETKTFTLSEKITIETDNEINCFNDTTEFRWKITKRCGSDEEDPMPEELTTPLAKREFRAGYFNICAKIEFQFSINMTWAEGFYNERKFSIKIIPTPLVASILGGSKRTVGSDVIVQIDASKSVDPDEPGSKNFEFAWFCNFSGGKLPKSISPNETKNPLSNGSCFGYAPGQLTDFNETKIELNTSMAIPNSTYTIRFIMAKSGRQSFKDQDIILVPGDPPDMSIE</sequence>
<organism evidence="7 8">
    <name type="scientific">Porites evermanni</name>
    <dbReference type="NCBI Taxonomy" id="104178"/>
    <lineage>
        <taxon>Eukaryota</taxon>
        <taxon>Metazoa</taxon>
        <taxon>Cnidaria</taxon>
        <taxon>Anthozoa</taxon>
        <taxon>Hexacorallia</taxon>
        <taxon>Scleractinia</taxon>
        <taxon>Fungiina</taxon>
        <taxon>Poritidae</taxon>
        <taxon>Porites</taxon>
    </lineage>
</organism>
<dbReference type="PANTHER" id="PTHR46730">
    <property type="entry name" value="POLYCYSTIN-1"/>
    <property type="match status" value="1"/>
</dbReference>
<evidence type="ECO:0000313" key="7">
    <source>
        <dbReference type="EMBL" id="CAH3194827.1"/>
    </source>
</evidence>
<keyword evidence="3" id="KW-0677">Repeat</keyword>
<dbReference type="SUPFAM" id="SSF49299">
    <property type="entry name" value="PKD domain"/>
    <property type="match status" value="1"/>
</dbReference>
<proteinExistence type="predicted"/>
<keyword evidence="5" id="KW-0472">Membrane</keyword>
<feature type="non-terminal residue" evidence="7">
    <location>
        <position position="1"/>
    </location>
</feature>
<comment type="caution">
    <text evidence="7">The sequence shown here is derived from an EMBL/GenBank/DDBJ whole genome shotgun (WGS) entry which is preliminary data.</text>
</comment>
<gene>
    <name evidence="7" type="ORF">PEVE_00028665</name>
</gene>
<dbReference type="CDD" id="cd00146">
    <property type="entry name" value="PKD"/>
    <property type="match status" value="1"/>
</dbReference>
<evidence type="ECO:0000256" key="1">
    <source>
        <dbReference type="ARBA" id="ARBA00004370"/>
    </source>
</evidence>
<keyword evidence="4" id="KW-1133">Transmembrane helix</keyword>
<evidence type="ECO:0000256" key="5">
    <source>
        <dbReference type="ARBA" id="ARBA00023136"/>
    </source>
</evidence>
<dbReference type="Pfam" id="PF02010">
    <property type="entry name" value="REJ"/>
    <property type="match status" value="1"/>
</dbReference>